<feature type="domain" description="DUF220" evidence="3">
    <location>
        <begin position="1411"/>
        <end position="1483"/>
    </location>
</feature>
<feature type="region of interest" description="Disordered" evidence="1">
    <location>
        <begin position="1269"/>
        <end position="1297"/>
    </location>
</feature>
<proteinExistence type="predicted"/>
<feature type="domain" description="DUF220" evidence="3">
    <location>
        <begin position="542"/>
        <end position="613"/>
    </location>
</feature>
<feature type="domain" description="DUF220" evidence="3">
    <location>
        <begin position="2045"/>
        <end position="2129"/>
    </location>
</feature>
<accession>Q9LQC3</accession>
<dbReference type="ExpressionAtlas" id="Q9LQC3">
    <property type="expression patterns" value="baseline and differential"/>
</dbReference>
<keyword evidence="2" id="KW-1133">Transmembrane helix</keyword>
<dbReference type="TAIR" id="AT1G23560"/>
<name>Q9LQC3_ARATH</name>
<dbReference type="PANTHER" id="PTHR31385:SF5">
    <property type="entry name" value="F5O8.12 PROTEIN"/>
    <property type="match status" value="1"/>
</dbReference>
<feature type="domain" description="DUF220" evidence="3">
    <location>
        <begin position="1081"/>
        <end position="1153"/>
    </location>
</feature>
<evidence type="ECO:0000313" key="4">
    <source>
        <dbReference type="EMBL" id="AAF79591.1"/>
    </source>
</evidence>
<feature type="region of interest" description="Disordered" evidence="1">
    <location>
        <begin position="734"/>
        <end position="770"/>
    </location>
</feature>
<feature type="compositionally biased region" description="Basic and acidic residues" evidence="1">
    <location>
        <begin position="1537"/>
        <end position="1551"/>
    </location>
</feature>
<feature type="domain" description="DUF220" evidence="3">
    <location>
        <begin position="2658"/>
        <end position="2730"/>
    </location>
</feature>
<feature type="domain" description="DUF220" evidence="3">
    <location>
        <begin position="2306"/>
        <end position="2378"/>
    </location>
</feature>
<feature type="compositionally biased region" description="Basic and acidic residues" evidence="1">
    <location>
        <begin position="1521"/>
        <end position="1530"/>
    </location>
</feature>
<feature type="region of interest" description="Disordered" evidence="1">
    <location>
        <begin position="2522"/>
        <end position="2547"/>
    </location>
</feature>
<feature type="region of interest" description="Disordered" evidence="1">
    <location>
        <begin position="2174"/>
        <end position="2200"/>
    </location>
</feature>
<evidence type="ECO:0000256" key="2">
    <source>
        <dbReference type="SAM" id="Phobius"/>
    </source>
</evidence>
<feature type="region of interest" description="Disordered" evidence="1">
    <location>
        <begin position="1641"/>
        <end position="1669"/>
    </location>
</feature>
<dbReference type="PANTHER" id="PTHR31385">
    <property type="entry name" value="PUTATIVE (DUF220)-RELATED"/>
    <property type="match status" value="1"/>
</dbReference>
<feature type="compositionally biased region" description="Basic and acidic residues" evidence="1">
    <location>
        <begin position="2525"/>
        <end position="2536"/>
    </location>
</feature>
<feature type="compositionally biased region" description="Basic and acidic residues" evidence="1">
    <location>
        <begin position="1288"/>
        <end position="1297"/>
    </location>
</feature>
<dbReference type="Pfam" id="PF02713">
    <property type="entry name" value="DUF220"/>
    <property type="match status" value="11"/>
</dbReference>
<feature type="domain" description="DUF220" evidence="3">
    <location>
        <begin position="1772"/>
        <end position="1844"/>
    </location>
</feature>
<reference key="1">
    <citation type="journal article" date="2000" name="Nature">
        <title>Sequence and analysis of chromosome 1 of the plant Arabidopsis thaliana.</title>
        <authorList>
            <person name="Theologis A."/>
            <person name="Ecker J.R."/>
            <person name="Palm C.J."/>
            <person name="Federspiel N.A."/>
            <person name="Kaul S."/>
            <person name="White O."/>
            <person name="Alonso J."/>
            <person name="Altafi H."/>
            <person name="Araujo R."/>
            <person name="Bowman C.L."/>
            <person name="Brooks S.Y."/>
            <person name="Buehler E."/>
            <person name="Chan A."/>
            <person name="Chao Q."/>
            <person name="Chen H."/>
            <person name="Cheuk R.F."/>
            <person name="Chin C.W."/>
            <person name="Chung M.K."/>
            <person name="Conn L."/>
            <person name="Conway A.B."/>
            <person name="Conway A.R."/>
            <person name="Creasy T.H."/>
            <person name="Dewar K."/>
            <person name="Dunn P."/>
            <person name="Etgu P."/>
            <person name="Feldblyum T.V."/>
            <person name="Feng J."/>
            <person name="Fong B."/>
            <person name="Fujii C.Y."/>
            <person name="Gill J.E."/>
            <person name="Goldsmith A.D."/>
            <person name="Haas B."/>
            <person name="Hansen N.F."/>
            <person name="Hughes B."/>
            <person name="Huizar L."/>
            <person name="Hunter J.L."/>
            <person name="Jenkins J."/>
            <person name="Johnson-Hopson C."/>
            <person name="Khan S."/>
            <person name="Khaykin E."/>
            <person name="Kim C.J."/>
            <person name="Koo H.L."/>
            <person name="Kremenetskaia I."/>
            <person name="Kurtz D.B."/>
            <person name="Kwan A."/>
            <person name="Lam B."/>
            <person name="Langin-Hooper S."/>
            <person name="Lee A."/>
            <person name="Lee J.M."/>
            <person name="Lenz C.A."/>
            <person name="Li J.H."/>
            <person name="Li Y."/>
            <person name="Lin X."/>
            <person name="Liu S.X."/>
            <person name="Liu Z.A."/>
            <person name="Luros J.S."/>
            <person name="Maiti R."/>
            <person name="Marziali A."/>
            <person name="Militscher J."/>
            <person name="Miranda M."/>
            <person name="Nguyen M."/>
            <person name="Nierman W.C."/>
            <person name="Osborne B.I."/>
            <person name="Pai G."/>
            <person name="Peterson J."/>
            <person name="Pham P.K."/>
            <person name="Rizzo M."/>
            <person name="Rooney T."/>
            <person name="Rowley D."/>
            <person name="Sakano H."/>
            <person name="Salzberg S.L."/>
            <person name="Schwartz J.R."/>
            <person name="Shinn P."/>
            <person name="Southwick A.M."/>
            <person name="Sun H."/>
            <person name="Tallon L.J."/>
            <person name="Tambunga G."/>
            <person name="Toriumi M.J."/>
            <person name="Town C.D."/>
            <person name="Utterback T."/>
            <person name="Van Aken S."/>
            <person name="Vaysberg M."/>
            <person name="Vysotskaia V.S."/>
            <person name="Walker M."/>
            <person name="Wu D."/>
            <person name="Yu G."/>
            <person name="Fraser C.M."/>
            <person name="Venter J.C."/>
            <person name="Davis R.W."/>
        </authorList>
    </citation>
    <scope>NUCLEOTIDE SEQUENCE [LARGE SCALE GENOMIC DNA]</scope>
    <source>
        <strain>cv. Columbia</strain>
    </source>
</reference>
<protein>
    <submittedName>
        <fullName evidence="4">F28C11.19</fullName>
    </submittedName>
</protein>
<reference evidence="4" key="3">
    <citation type="submission" date="2000-06" db="EMBL/GenBank/DDBJ databases">
        <authorList>
            <person name="Cheuk R."/>
            <person name="Shinn P."/>
            <person name="Brooks S."/>
            <person name="Buehler E."/>
            <person name="Chao Q."/>
            <person name="Johnson-Hopson C."/>
            <person name="Khan S."/>
            <person name="Kim C."/>
            <person name="Altafi H."/>
            <person name="Bei B."/>
            <person name="Chin C."/>
            <person name="Chiou J."/>
            <person name="Choi E."/>
            <person name="Conn L."/>
            <person name="Conway A."/>
            <person name="Gonzalez A."/>
            <person name="Hansen N."/>
            <person name="Howing B."/>
            <person name="Koo T."/>
            <person name="Lam B."/>
            <person name="Lee J."/>
            <person name="Lenz C."/>
            <person name="Li J."/>
            <person name="Liu A."/>
            <person name="Liu J."/>
            <person name="Liu S."/>
            <person name="Mukharsky N."/>
            <person name="Nguyen M."/>
            <person name="Palm C."/>
            <person name="Pham P."/>
            <person name="Sakano H."/>
            <person name="Schwartz J."/>
            <person name="Southwick A."/>
            <person name="Thaveri A."/>
            <person name="Toriumi M."/>
            <person name="Vaysberg M."/>
            <person name="Yu G."/>
            <person name="Davis R."/>
            <person name="Federspiel N."/>
            <person name="Theologis A."/>
            <person name="Ecker J."/>
        </authorList>
    </citation>
    <scope>NUCLEOTIDE SEQUENCE</scope>
</reference>
<feature type="domain" description="DUF220" evidence="3">
    <location>
        <begin position="235"/>
        <end position="309"/>
    </location>
</feature>
<reference evidence="4" key="2">
    <citation type="submission" date="2000-05" db="EMBL/GenBank/DDBJ databases">
        <title>Genomic sequence for Arabidopsis thaliana BAC F28C11 from chromosome I.</title>
        <authorList>
            <person name="Shinn P."/>
            <person name="Brooks S."/>
            <person name="Buehler E."/>
            <person name="Chao Q."/>
            <person name="Johnson-Hopson C."/>
            <person name="Khan S."/>
            <person name="Kim C."/>
            <person name="Altafi H."/>
            <person name="Bei Q."/>
            <person name="Chin C."/>
            <person name="Chiou J."/>
            <person name="Choi E."/>
            <person name="Conn L."/>
            <person name="Conway A."/>
            <person name="Gonzales A."/>
            <person name="Hansen N."/>
            <person name="Howing B."/>
            <person name="Koo T."/>
            <person name="Lam B."/>
            <person name="Lee J."/>
            <person name="Lenz C."/>
            <person name="Li J."/>
            <person name="Liu A."/>
            <person name="Liu K."/>
            <person name="Liu S."/>
            <person name="Mukharsky N."/>
            <person name="Nguyen M."/>
            <person name="Palm C."/>
            <person name="Pham P."/>
            <person name="Sakano H."/>
            <person name="Schwartz J."/>
            <person name="Southwick A."/>
            <person name="Thaveri A."/>
            <person name="Toriumi M."/>
            <person name="Vaysberg M."/>
            <person name="Yu G."/>
            <person name="Federspiel N.A."/>
            <person name="Theologis A."/>
            <person name="Ecker J.R."/>
        </authorList>
    </citation>
    <scope>NUCLEOTIDE SEQUENCE</scope>
</reference>
<feature type="region of interest" description="Disordered" evidence="1">
    <location>
        <begin position="1520"/>
        <end position="1560"/>
    </location>
</feature>
<evidence type="ECO:0000256" key="1">
    <source>
        <dbReference type="SAM" id="MobiDB-lite"/>
    </source>
</evidence>
<sequence>MLLTSCFAVYVHYSSTITSSASTLSQSITTLYYNIPHIYKLWLFVCSCFYQVSIICRLHFQREMGIFPGLINQNTQQPPEVESKRSRNVKTKSVSETYPENREELKKQLKLWRASDKKSPWYDYPPKVKVTNEKDLYHLNMKFTIGLPPEAVFDILTTYENPSYFTMMKKRQTLVFISYFLLLYCLICELIIAVLANVIFLMKEHVSSKVFSDLGPTEKHVRVEKAAPWRFLWWSGSIPVHLTFNESRKDFSTLYMIPKKNVMFMKTFYGKWQIEPWYVDNMRFCKPRLPKNREEYRQCTGGKGLIGSRVTLDQYFQPSSYLNLPPLSWYIRRATVKTTKALIEDLQIQAAVIRSYRLWTKRLYKMSVLPGFGSWINQNVEEPPEVSCKSINQGNRAESKSPKSEAVWAVDTKYYDLDEVRREGEIWRAAEEKHPWYDAPAKVKVTTKNGLCHMNIEFKLGLPPEGVYEMFTNPNNYPVFKKDKAGRQRLVFFSFFSLKMIGSVGFSPMKENKSRKVLKKNGPRQTTEMEKDLYWNFLFISRAIPIHLVIDENHKNLTAKYRTKNMMFLKVLEGSWKVVPDFVDQERLCKSRLPKSREEYKRCSGGQGKVGSKVTMEQIFKPSPLLNLPPVSWIIRGITIKTTKILLEDIRKAGGMRGEAFIDHSNSPLHPLKRNGKKERTRKIGGFKFGTDGSMELRDEILSKYTVLILICICSDQKEMSVFPGFGGWINQNIQQPPKAESRRSKNVKSNSVSEKDTNNEEGLNYDEEETKRQNELWKAAEKKHPWYDAPPKVKATKSRKVLKKDGPRQIVRLKKAVAWDFLWWSGEFPINLIVDVNKKDLTAKYKKEKMMFMKVFEGNWKIEPLYVDSVRLCKQREPKSLQEYKKCSGGQGRVGSKVTMDQYFQPYPPFNLPPISWFIRDITIRTTKTLLKMLQHASVVLRDGSINPHVEEPHEVESKSPASNSVWAVDPKYYDLAEVKKESRLWRAAEKKHPWYDAPAKVKVTTKKCLCHLNIEFKLGLPPEAVYEMFTNPNNFPFFKEDKAGRQRLENKSTKVLKKDGPRQTTEVEKALSWNFLGCSVDIPIHLIIHENHKNLTAKYTTKKMMLMKVFKGSWKVEPDYVDQERLCKSRSPKSREEYKICSGGQGKVGSKVTMEQIFEPSSLLNRPPVSWIIRGITIRTTKILLEDLRKAANMANTTQTSTHRQSIPKLTGILSRVERSIFDPDGSSLEKEIPIKAIRLVNIVCGPKLQSKMRVFSGFDGWINQNIQEPPKGESKRFVDVNTNSESEKDSNNQELVYDKEEMKKQYELWSASEKKHPWYDAPPKVKVTTKKGLCHMNIELTLGWNPNGVFELFTNPNDGPLFFDMNKHGQCDIFLMKEYKSRKVLKKDGRRQIVKVEQALAWDFLWWSGAIPIELIVDENQKEFTAKYKKEKMMFMKVFEGNYKVEPLYVDSVRLCNNKEPKSFQEYKTCSGGQGRIASKDLNYLRLSFVCGLNISKRIMSVFPGFGGWINQNIQQRPEAESGRSENVKSSPVSEKDTNLKPWYDEPGKTTAMEPGDGSWKVEPLYVDQERFCRSRSVNSQEEYKKCSGGRGRIASMISIICGPSFHSEMNVFPGFGGWINQNNQQPPKVSFISINQRTQKGESKRSENVKSNSNTDMDTNNTEDDEEIKQLNLWSDAEKKHPWYDPPPKVKVTMKKGLCHMNIELTLGVPPDGAYELFINPTNIPFFVIDKSGRQLLANKSRKILKKDGPRQTVKVKKAVAWDFLWFSGSLPINLIVNENKKDLEVKYKKEKMMFMKVFEGSWKIEPLYVDADRLCKNMKPKSREEYKKCSGGQGKIAPKVTMDQYFQPYPLLNLPPFSCFCLYVKNSQNPSCPLHFAVGKHNVSIVHGLKISERNECNSGLVAGFNQNMQQSPKAEFKKSENNRSKSVSEMNTNNVDDEVMEQGKLWRDAEKKYPWYDAPPKVKVTTKKGLCHMYIELTFGLPPRSVFELFTNPDNLPLVSDKSWRQLLVNKKRKVLKRDGPRQIVEVDKVVAWDFLWWSGGMPININAVENEKDLRVRSFSVSFAKINGKYKKQKMKFMKVFEGSYKVEPIYVDFERLCNQKEPKSPEEYKKCSGGQGKIASKDHHQDHHDSAQNASRYGCQDASRPVRKEIMGVFPAFGAWINQNSQQPLEEDPKSSEHVESKSASEMDNGPAKMKKYYDEDEWERQDKLWTAAEKKHPWKDAPPKVKVTTKKGICHMHIELTLGLPPDGVFELFTNPHNGPNTEPLLKSKSRKVLKDDGPRQIAKVKKAVAWNFSGRSIAIPISLIVDENRRDLTAKYKKEKMMFMKVFEGSYKVEPVYVDSVRLCKNKKPKSVDEYKKCSGGQGKIASKVTMDQYFQPYPPFNLPPFSWFIRDITIKNTKSVLERLQSWSFSIRNPGVIMSTNKHGKTEVSPKQEWIGVLFRLGIYQLRFFKPYHIQALYHHFLLSTIRNLACGLIFQIKMVFTGFGGWVSQNNKQPRKVSFISINQKKSINAKPKKTENVESKSESEMVDNNNNHDKMKKYYDEDERKKQDQVWIDAEKMHPWNDAPPKVKVTTKNGLCHMNIELTLGFSPDKVFGFFTNPSNGPFFLSPPLFSYHSLYYSDVVLIVARLESIAKVKKTVDWKFLGSSFAVPISLIVDENRKDLTAKYKKKKMILMKVFEGSYRVEPLYVDSERLCNNMEPKSPAEYKRCSGGQGRIASKVTMNQYFKPYPPFNLPPLSWYIRKASIFFKINTVHNLLIGPLITYLKSMILGYQVFGHLFQLKKTIIKLLNKMGVSEISRSEEKSGIGFVKLFENNVVFPGFLVWMNQTIQEPLKAEFKRLRNVKELSLKSVSKIETAYEEHRDEEKLEKQLQAWRDNPSWIDQPPKVVVKSQNGLFCHLNIEADVGLPPELVYNIFTHPDNKRYFKNIKENISRKVLIDEGPKQTVEVKQAAAWKFLWWDGTCPIHLIVEENRKNLTSKYKQETTMFMKVFEGCWKVEPLFIDEHLCDRSKPKSQKDYHSCSNGRGRIGSKVTMDQMFQPSALLTPPPLSWYIRGITIKTTESMIEDLFAEATRLRGGKGGGYIDDQGENNVVTEKSKADDIKERWRSHRRSKRRRFTTARSM</sequence>
<feature type="region of interest" description="Disordered" evidence="1">
    <location>
        <begin position="1916"/>
        <end position="1938"/>
    </location>
</feature>
<keyword evidence="2" id="KW-0812">Transmembrane</keyword>
<feature type="compositionally biased region" description="Basic and acidic residues" evidence="1">
    <location>
        <begin position="1920"/>
        <end position="1929"/>
    </location>
</feature>
<evidence type="ECO:0000259" key="3">
    <source>
        <dbReference type="Pfam" id="PF02713"/>
    </source>
</evidence>
<feature type="transmembrane region" description="Helical" evidence="2">
    <location>
        <begin position="41"/>
        <end position="60"/>
    </location>
</feature>
<feature type="compositionally biased region" description="Basic and acidic residues" evidence="1">
    <location>
        <begin position="1643"/>
        <end position="1652"/>
    </location>
</feature>
<feature type="region of interest" description="Disordered" evidence="1">
    <location>
        <begin position="2111"/>
        <end position="2148"/>
    </location>
</feature>
<dbReference type="EMBL" id="AC007945">
    <property type="protein sequence ID" value="AAF79591.1"/>
    <property type="molecule type" value="Genomic_DNA"/>
</dbReference>
<feature type="domain" description="DUF220" evidence="3">
    <location>
        <begin position="2972"/>
        <end position="3042"/>
    </location>
</feature>
<organism evidence="4">
    <name type="scientific">Arabidopsis thaliana</name>
    <name type="common">Mouse-ear cress</name>
    <dbReference type="NCBI Taxonomy" id="3702"/>
    <lineage>
        <taxon>Eukaryota</taxon>
        <taxon>Viridiplantae</taxon>
        <taxon>Streptophyta</taxon>
        <taxon>Embryophyta</taxon>
        <taxon>Tracheophyta</taxon>
        <taxon>Spermatophyta</taxon>
        <taxon>Magnoliopsida</taxon>
        <taxon>eudicotyledons</taxon>
        <taxon>Gunneridae</taxon>
        <taxon>Pentapetalae</taxon>
        <taxon>rosids</taxon>
        <taxon>malvids</taxon>
        <taxon>Brassicales</taxon>
        <taxon>Brassicaceae</taxon>
        <taxon>Camelineae</taxon>
        <taxon>Arabidopsis</taxon>
    </lineage>
</organism>
<feature type="domain" description="DUF220" evidence="3">
    <location>
        <begin position="826"/>
        <end position="898"/>
    </location>
</feature>
<feature type="compositionally biased region" description="Basic and acidic residues" evidence="1">
    <location>
        <begin position="2127"/>
        <end position="2138"/>
    </location>
</feature>
<feature type="domain" description="DUF220" evidence="3">
    <location>
        <begin position="1537"/>
        <end position="1599"/>
    </location>
</feature>
<dbReference type="InterPro" id="IPR003863">
    <property type="entry name" value="DUF220"/>
</dbReference>
<feature type="transmembrane region" description="Helical" evidence="2">
    <location>
        <begin position="174"/>
        <end position="202"/>
    </location>
</feature>
<keyword evidence="2" id="KW-0472">Membrane</keyword>
<feature type="compositionally biased region" description="Basic and acidic residues" evidence="1">
    <location>
        <begin position="2179"/>
        <end position="2193"/>
    </location>
</feature>